<dbReference type="EMBL" id="JAAAPK010000011">
    <property type="protein sequence ID" value="NBC44700.1"/>
    <property type="molecule type" value="Genomic_DNA"/>
</dbReference>
<dbReference type="RefSeq" id="WP_139916556.1">
    <property type="nucleotide sequence ID" value="NZ_CBCSLE010000087.1"/>
</dbReference>
<proteinExistence type="predicted"/>
<organism evidence="1 2">
    <name type="scientific">Corallococcus exiguus</name>
    <dbReference type="NCBI Taxonomy" id="83462"/>
    <lineage>
        <taxon>Bacteria</taxon>
        <taxon>Pseudomonadati</taxon>
        <taxon>Myxococcota</taxon>
        <taxon>Myxococcia</taxon>
        <taxon>Myxococcales</taxon>
        <taxon>Cystobacterineae</taxon>
        <taxon>Myxococcaceae</taxon>
        <taxon>Corallococcus</taxon>
    </lineage>
</organism>
<accession>A0A7X5BUT7</accession>
<evidence type="ECO:0000313" key="2">
    <source>
        <dbReference type="Proteomes" id="UP000537825"/>
    </source>
</evidence>
<dbReference type="AlphaFoldDB" id="A0A7X5BUT7"/>
<protein>
    <submittedName>
        <fullName evidence="1">Uncharacterized protein</fullName>
    </submittedName>
</protein>
<reference evidence="1 2" key="1">
    <citation type="submission" date="2020-01" db="EMBL/GenBank/DDBJ databases">
        <title>The draft genome sequence of Corallococcus exiguus DSM 14696.</title>
        <authorList>
            <person name="Zhang X."/>
            <person name="Zhu H."/>
        </authorList>
    </citation>
    <scope>NUCLEOTIDE SEQUENCE [LARGE SCALE GENOMIC DNA]</scope>
    <source>
        <strain evidence="1 2">DSM 14696</strain>
    </source>
</reference>
<keyword evidence="2" id="KW-1185">Reference proteome</keyword>
<dbReference type="Proteomes" id="UP000537825">
    <property type="component" value="Unassembled WGS sequence"/>
</dbReference>
<name>A0A7X5BUT7_9BACT</name>
<sequence length="224" mass="23826">MDIEGRRFLLSTAQSVVITSAEPSDGDTVVIRDAFVPIADDLTVTVEPVSLLYITQRLHGAFDNIKIALSAPIQAGQGYEFTGSAVVDASTRLPGYISVYYDAPSNADMAVTVGLATKARDASTPQPINHYVLQRFETRAIPIPGPCVLVLIAGGVRSGETLPISLLRPSKAGQAVSGEAPAVAQSPGVPMLSRYLRVDLTASEQAVIHFDPRLNAFQYGPQPH</sequence>
<gene>
    <name evidence="1" type="ORF">GTZ93_33350</name>
</gene>
<evidence type="ECO:0000313" key="1">
    <source>
        <dbReference type="EMBL" id="NBC44700.1"/>
    </source>
</evidence>
<comment type="caution">
    <text evidence="1">The sequence shown here is derived from an EMBL/GenBank/DDBJ whole genome shotgun (WGS) entry which is preliminary data.</text>
</comment>